<feature type="domain" description="CRISPR type III-associated protein" evidence="2">
    <location>
        <begin position="42"/>
        <end position="285"/>
    </location>
</feature>
<gene>
    <name evidence="3" type="ordered locus">LD85_0930</name>
</gene>
<dbReference type="InterPro" id="IPR013410">
    <property type="entry name" value="CRISPR-assoc_RAMP_Cmr4"/>
</dbReference>
<dbReference type="InterPro" id="IPR005537">
    <property type="entry name" value="RAMP_III_fam"/>
</dbReference>
<evidence type="ECO:0000313" key="4">
    <source>
        <dbReference type="Proteomes" id="UP000001404"/>
    </source>
</evidence>
<evidence type="ECO:0000313" key="3">
    <source>
        <dbReference type="EMBL" id="ADB86634.1"/>
    </source>
</evidence>
<dbReference type="KEGG" id="sii:LD85_0930"/>
<dbReference type="AlphaFoldDB" id="D2PIE0"/>
<dbReference type="NCBIfam" id="TIGR02580">
    <property type="entry name" value="cas_RAMP_Cmr4"/>
    <property type="match status" value="1"/>
</dbReference>
<dbReference type="PANTHER" id="PTHR36700:SF1">
    <property type="entry name" value="CRISPR SYSTEM CMR SUBUNIT CMR4"/>
    <property type="match status" value="1"/>
</dbReference>
<dbReference type="PANTHER" id="PTHR36700">
    <property type="entry name" value="CRISPR SYSTEM CMR SUBUNIT CMR4"/>
    <property type="match status" value="1"/>
</dbReference>
<proteinExistence type="predicted"/>
<dbReference type="EMBL" id="CP001731">
    <property type="protein sequence ID" value="ADB86634.1"/>
    <property type="molecule type" value="Genomic_DNA"/>
</dbReference>
<name>D2PIE0_SACI9</name>
<reference evidence="4" key="1">
    <citation type="journal article" date="2009" name="Proc. Natl. Acad. Sci. U.S.A.">
        <title>Biogeography of the Sulfolobus islandicus pan-genome.</title>
        <authorList>
            <person name="Reno M.L."/>
            <person name="Held N.L."/>
            <person name="Fields C.J."/>
            <person name="Burke P.V."/>
            <person name="Whitaker R.J."/>
        </authorList>
    </citation>
    <scope>NUCLEOTIDE SEQUENCE [LARGE SCALE GENOMIC DNA]</scope>
    <source>
        <strain evidence="4">L.D.8.5 / Lassen #2</strain>
    </source>
</reference>
<evidence type="ECO:0000259" key="2">
    <source>
        <dbReference type="Pfam" id="PF03787"/>
    </source>
</evidence>
<evidence type="ECO:0000256" key="1">
    <source>
        <dbReference type="ARBA" id="ARBA00023118"/>
    </source>
</evidence>
<protein>
    <submittedName>
        <fullName evidence="3">CRISPR-associated RAMP protein, Cmr4 family</fullName>
    </submittedName>
</protein>
<keyword evidence="1" id="KW-0051">Antiviral defense</keyword>
<sequence length="289" mass="32187">MNLLIYTRILTLLLEAIPKEILIFNSGKLFIVPKAYLILAYAVTPVHVGMGRAPGVVDLPFQRDSIGYPIVYGSSFKGVLKSSLMDKNSNLAKCVFGAEPEEANKYMGRFIVTELIPVFYPIASLDGYVYISTDYLIKKAEDILSVVKSNTIYTRNNNGEEVNILLGKLKSSYTVTLANNVKNIGSLIKDKVYVFDNEVGLQVVESSLIRVTRNVLDDNTKTSQNLWTEEYLPQGTVFIGGIIDAERTNELCKDIKNVDEEFKKNLDNISIFLGGKETIGKGLVRIKVI</sequence>
<accession>D2PIE0</accession>
<dbReference type="GO" id="GO:0051607">
    <property type="term" value="P:defense response to virus"/>
    <property type="evidence" value="ECO:0007669"/>
    <property type="project" value="UniProtKB-KW"/>
</dbReference>
<dbReference type="Pfam" id="PF03787">
    <property type="entry name" value="RAMPs"/>
    <property type="match status" value="1"/>
</dbReference>
<dbReference type="HOGENOM" id="CLU_047795_0_0_2"/>
<organism evidence="3 4">
    <name type="scientific">Saccharolobus islandicus (strain L.D.8.5 / Lassen #2)</name>
    <name type="common">Sulfolobus islandicus</name>
    <dbReference type="NCBI Taxonomy" id="425944"/>
    <lineage>
        <taxon>Archaea</taxon>
        <taxon>Thermoproteota</taxon>
        <taxon>Thermoprotei</taxon>
        <taxon>Sulfolobales</taxon>
        <taxon>Sulfolobaceae</taxon>
        <taxon>Saccharolobus</taxon>
    </lineage>
</organism>
<dbReference type="Proteomes" id="UP000001404">
    <property type="component" value="Chromosome"/>
</dbReference>